<evidence type="ECO:0000256" key="1">
    <source>
        <dbReference type="ARBA" id="ARBA00022723"/>
    </source>
</evidence>
<dbReference type="AlphaFoldDB" id="D3FCI4"/>
<dbReference type="KEGG" id="cwo:Cwoe_1024"/>
<keyword evidence="3" id="KW-0223">Dioxygenase</keyword>
<evidence type="ECO:0000259" key="2">
    <source>
        <dbReference type="PROSITE" id="PS51819"/>
    </source>
</evidence>
<dbReference type="InterPro" id="IPR029068">
    <property type="entry name" value="Glyas_Bleomycin-R_OHBP_Dase"/>
</dbReference>
<dbReference type="HOGENOM" id="CLU_046006_2_2_11"/>
<dbReference type="STRING" id="469383.Cwoe_1024"/>
<organism evidence="3 4">
    <name type="scientific">Conexibacter woesei (strain DSM 14684 / CCUG 47730 / CIP 108061 / JCM 11494 / NBRC 100937 / ID131577)</name>
    <dbReference type="NCBI Taxonomy" id="469383"/>
    <lineage>
        <taxon>Bacteria</taxon>
        <taxon>Bacillati</taxon>
        <taxon>Actinomycetota</taxon>
        <taxon>Thermoleophilia</taxon>
        <taxon>Solirubrobacterales</taxon>
        <taxon>Conexibacteraceae</taxon>
        <taxon>Conexibacter</taxon>
    </lineage>
</organism>
<keyword evidence="3" id="KW-0560">Oxidoreductase</keyword>
<feature type="domain" description="VOC" evidence="2">
    <location>
        <begin position="12"/>
        <end position="154"/>
    </location>
</feature>
<dbReference type="eggNOG" id="COG0346">
    <property type="taxonomic scope" value="Bacteria"/>
</dbReference>
<protein>
    <submittedName>
        <fullName evidence="3">Glyoxalase/bleomycin resistance protein/dioxygenase</fullName>
    </submittedName>
</protein>
<accession>D3FCI4</accession>
<evidence type="ECO:0000313" key="3">
    <source>
        <dbReference type="EMBL" id="ADB49457.1"/>
    </source>
</evidence>
<dbReference type="RefSeq" id="WP_012932510.1">
    <property type="nucleotide sequence ID" value="NC_013739.1"/>
</dbReference>
<sequence>MGATTFAGPATNIHHVGMSVADLDGALTFWRAFLGTEPRWRTVLKGSYLGRHVGYPGVRIDVAFVDLPGGTVLELLDYDVAGKEALAEGTANPGNVHLCLAVDDARASWHAAVAAGARPLVPEGPVEVDDGPNSGAQVAYLRIHDGITLELFQPPGR</sequence>
<dbReference type="GO" id="GO:0051213">
    <property type="term" value="F:dioxygenase activity"/>
    <property type="evidence" value="ECO:0007669"/>
    <property type="project" value="UniProtKB-KW"/>
</dbReference>
<proteinExistence type="predicted"/>
<dbReference type="InterPro" id="IPR037523">
    <property type="entry name" value="VOC_core"/>
</dbReference>
<gene>
    <name evidence="3" type="ordered locus">Cwoe_1024</name>
</gene>
<evidence type="ECO:0000313" key="4">
    <source>
        <dbReference type="Proteomes" id="UP000008229"/>
    </source>
</evidence>
<keyword evidence="4" id="KW-1185">Reference proteome</keyword>
<dbReference type="GO" id="GO:0004493">
    <property type="term" value="F:methylmalonyl-CoA epimerase activity"/>
    <property type="evidence" value="ECO:0007669"/>
    <property type="project" value="TreeGrafter"/>
</dbReference>
<dbReference type="SUPFAM" id="SSF54593">
    <property type="entry name" value="Glyoxalase/Bleomycin resistance protein/Dihydroxybiphenyl dioxygenase"/>
    <property type="match status" value="1"/>
</dbReference>
<dbReference type="PANTHER" id="PTHR43048">
    <property type="entry name" value="METHYLMALONYL-COA EPIMERASE"/>
    <property type="match status" value="1"/>
</dbReference>
<dbReference type="GO" id="GO:0046872">
    <property type="term" value="F:metal ion binding"/>
    <property type="evidence" value="ECO:0007669"/>
    <property type="project" value="UniProtKB-KW"/>
</dbReference>
<dbReference type="Gene3D" id="3.10.180.10">
    <property type="entry name" value="2,3-Dihydroxybiphenyl 1,2-Dioxygenase, domain 1"/>
    <property type="match status" value="1"/>
</dbReference>
<keyword evidence="1" id="KW-0479">Metal-binding</keyword>
<dbReference type="InterPro" id="IPR051785">
    <property type="entry name" value="MMCE/EMCE_epimerase"/>
</dbReference>
<dbReference type="Pfam" id="PF13669">
    <property type="entry name" value="Glyoxalase_4"/>
    <property type="match status" value="1"/>
</dbReference>
<dbReference type="GO" id="GO:0046491">
    <property type="term" value="P:L-methylmalonyl-CoA metabolic process"/>
    <property type="evidence" value="ECO:0007669"/>
    <property type="project" value="TreeGrafter"/>
</dbReference>
<dbReference type="Proteomes" id="UP000008229">
    <property type="component" value="Chromosome"/>
</dbReference>
<reference evidence="3 4" key="1">
    <citation type="journal article" date="2010" name="Stand. Genomic Sci.">
        <title>Complete genome sequence of Conexibacter woesei type strain (ID131577).</title>
        <authorList>
            <person name="Pukall R."/>
            <person name="Lapidus A."/>
            <person name="Glavina Del Rio T."/>
            <person name="Copeland A."/>
            <person name="Tice H."/>
            <person name="Cheng J.-F."/>
            <person name="Lucas S."/>
            <person name="Chen F."/>
            <person name="Nolan M."/>
            <person name="Bruce D."/>
            <person name="Goodwin L."/>
            <person name="Pitluck S."/>
            <person name="Mavromatis K."/>
            <person name="Ivanova N."/>
            <person name="Ovchinnikova G."/>
            <person name="Pati A."/>
            <person name="Chen A."/>
            <person name="Palaniappan K."/>
            <person name="Land M."/>
            <person name="Hauser L."/>
            <person name="Chang Y.-J."/>
            <person name="Jeffries C.D."/>
            <person name="Chain P."/>
            <person name="Meincke L."/>
            <person name="Sims D."/>
            <person name="Brettin T."/>
            <person name="Detter J.C."/>
            <person name="Rohde M."/>
            <person name="Goeker M."/>
            <person name="Bristow J."/>
            <person name="Eisen J.A."/>
            <person name="Markowitz V."/>
            <person name="Kyrpides N.C."/>
            <person name="Klenk H.-P."/>
            <person name="Hugenholtz P."/>
        </authorList>
    </citation>
    <scope>NUCLEOTIDE SEQUENCE [LARGE SCALE GENOMIC DNA]</scope>
    <source>
        <strain evidence="4">DSM 14684 / CIP 108061 / JCM 11494 / NBRC 100937 / ID131577</strain>
    </source>
</reference>
<reference evidence="4" key="2">
    <citation type="submission" date="2010-01" db="EMBL/GenBank/DDBJ databases">
        <title>The complete genome of Conexibacter woesei DSM 14684.</title>
        <authorList>
            <consortium name="US DOE Joint Genome Institute (JGI-PGF)"/>
            <person name="Lucas S."/>
            <person name="Copeland A."/>
            <person name="Lapidus A."/>
            <person name="Glavina del Rio T."/>
            <person name="Dalin E."/>
            <person name="Tice H."/>
            <person name="Bruce D."/>
            <person name="Goodwin L."/>
            <person name="Pitluck S."/>
            <person name="Kyrpides N."/>
            <person name="Mavromatis K."/>
            <person name="Ivanova N."/>
            <person name="Mikhailova N."/>
            <person name="Chertkov O."/>
            <person name="Brettin T."/>
            <person name="Detter J.C."/>
            <person name="Han C."/>
            <person name="Larimer F."/>
            <person name="Land M."/>
            <person name="Hauser L."/>
            <person name="Markowitz V."/>
            <person name="Cheng J.-F."/>
            <person name="Hugenholtz P."/>
            <person name="Woyke T."/>
            <person name="Wu D."/>
            <person name="Pukall R."/>
            <person name="Steenblock K."/>
            <person name="Schneider S."/>
            <person name="Klenk H.-P."/>
            <person name="Eisen J.A."/>
        </authorList>
    </citation>
    <scope>NUCLEOTIDE SEQUENCE [LARGE SCALE GENOMIC DNA]</scope>
    <source>
        <strain evidence="4">DSM 14684 / CIP 108061 / JCM 11494 / NBRC 100937 / ID131577</strain>
    </source>
</reference>
<name>D3FCI4_CONWI</name>
<dbReference type="PROSITE" id="PS51819">
    <property type="entry name" value="VOC"/>
    <property type="match status" value="1"/>
</dbReference>
<dbReference type="PANTHER" id="PTHR43048:SF3">
    <property type="entry name" value="METHYLMALONYL-COA EPIMERASE, MITOCHONDRIAL"/>
    <property type="match status" value="1"/>
</dbReference>
<dbReference type="OrthoDB" id="2613830at2"/>
<dbReference type="EMBL" id="CP001854">
    <property type="protein sequence ID" value="ADB49457.1"/>
    <property type="molecule type" value="Genomic_DNA"/>
</dbReference>